<dbReference type="PROSITE" id="PS00545">
    <property type="entry name" value="ALDOSE_1_EPIMERASE"/>
    <property type="match status" value="1"/>
</dbReference>
<evidence type="ECO:0000256" key="11">
    <source>
        <dbReference type="PIRNR" id="PIRNR005096"/>
    </source>
</evidence>
<accession>A0A1S9PCP4</accession>
<dbReference type="Gene3D" id="2.70.98.10">
    <property type="match status" value="1"/>
</dbReference>
<dbReference type="GO" id="GO:0006006">
    <property type="term" value="P:glucose metabolic process"/>
    <property type="evidence" value="ECO:0007669"/>
    <property type="project" value="TreeGrafter"/>
</dbReference>
<dbReference type="InterPro" id="IPR011013">
    <property type="entry name" value="Gal_mutarotase_sf_dom"/>
</dbReference>
<dbReference type="GO" id="GO:0030246">
    <property type="term" value="F:carbohydrate binding"/>
    <property type="evidence" value="ECO:0007669"/>
    <property type="project" value="InterPro"/>
</dbReference>
<dbReference type="OrthoDB" id="9779408at2"/>
<dbReference type="InterPro" id="IPR047215">
    <property type="entry name" value="Galactose_mutarotase-like"/>
</dbReference>
<evidence type="ECO:0000313" key="14">
    <source>
        <dbReference type="EMBL" id="OOQ58752.1"/>
    </source>
</evidence>
<evidence type="ECO:0000256" key="9">
    <source>
        <dbReference type="ARBA" id="ARBA00023235"/>
    </source>
</evidence>
<comment type="pathway">
    <text evidence="3 11">Carbohydrate metabolism; hexose metabolism.</text>
</comment>
<dbReference type="UniPathway" id="UPA00242"/>
<dbReference type="InterPro" id="IPR008183">
    <property type="entry name" value="Aldose_1/G6P_1-epimerase"/>
</dbReference>
<organism evidence="14 15">
    <name type="scientific">Mucilaginibacter pedocola</name>
    <dbReference type="NCBI Taxonomy" id="1792845"/>
    <lineage>
        <taxon>Bacteria</taxon>
        <taxon>Pseudomonadati</taxon>
        <taxon>Bacteroidota</taxon>
        <taxon>Sphingobacteriia</taxon>
        <taxon>Sphingobacteriales</taxon>
        <taxon>Sphingobacteriaceae</taxon>
        <taxon>Mucilaginibacter</taxon>
    </lineage>
</organism>
<evidence type="ECO:0000256" key="12">
    <source>
        <dbReference type="PIRSR" id="PIRSR005096-1"/>
    </source>
</evidence>
<comment type="catalytic activity">
    <reaction evidence="1 11">
        <text>alpha-D-glucose = beta-D-glucose</text>
        <dbReference type="Rhea" id="RHEA:10264"/>
        <dbReference type="ChEBI" id="CHEBI:15903"/>
        <dbReference type="ChEBI" id="CHEBI:17925"/>
        <dbReference type="EC" id="5.1.3.3"/>
    </reaction>
</comment>
<name>A0A1S9PCP4_9SPHI</name>
<dbReference type="Proteomes" id="UP000189739">
    <property type="component" value="Unassembled WGS sequence"/>
</dbReference>
<evidence type="ECO:0000313" key="15">
    <source>
        <dbReference type="Proteomes" id="UP000189739"/>
    </source>
</evidence>
<dbReference type="InterPro" id="IPR018052">
    <property type="entry name" value="Ald1_epimerase_CS"/>
</dbReference>
<gene>
    <name evidence="14" type="ORF">BC343_08830</name>
</gene>
<evidence type="ECO:0000256" key="6">
    <source>
        <dbReference type="ARBA" id="ARBA00013185"/>
    </source>
</evidence>
<keyword evidence="15" id="KW-1185">Reference proteome</keyword>
<dbReference type="AlphaFoldDB" id="A0A1S9PCP4"/>
<dbReference type="InterPro" id="IPR015443">
    <property type="entry name" value="Aldose_1-epimerase"/>
</dbReference>
<feature type="binding site" evidence="13">
    <location>
        <begin position="84"/>
        <end position="85"/>
    </location>
    <ligand>
        <name>beta-D-galactose</name>
        <dbReference type="ChEBI" id="CHEBI:27667"/>
    </ligand>
</feature>
<proteinExistence type="inferred from homology"/>
<evidence type="ECO:0000256" key="13">
    <source>
        <dbReference type="PIRSR" id="PIRSR005096-3"/>
    </source>
</evidence>
<feature type="active site" description="Proton acceptor" evidence="12">
    <location>
        <position position="310"/>
    </location>
</feature>
<sequence>MIKSPAAITFQKWGEVAGSPVFLFRLSNSTGAYAELTNYGATLVSAVVPDKDGHLQNVVLGYNSLEAYLNDACYLGSTVGRFANRIGGAKFSLDGETYHLQANDSLNTNHGGFNAFNTRVFSFEVGEDSVSFTLQSPDGDGGFPGNLTLTVAYSFTEANELIIDFKAITDKPTIANFTNHAYFNLSGKADGIFEHKLKVYADTLLDVDNAYIPSGLLKPVGKRSLNGDTLRSKILNRGGEQEGLNYCYVLNNKTRDLKLAAELSENLSARSLQIQTTYPAAMVYTGDHLHSLTDGNFAQPYQPFDGVAIECQYYPDSPNHAHFPSTTLRPGEEYNHTIVYKFGLMA</sequence>
<dbReference type="GO" id="GO:0004034">
    <property type="term" value="F:aldose 1-epimerase activity"/>
    <property type="evidence" value="ECO:0007669"/>
    <property type="project" value="UniProtKB-EC"/>
</dbReference>
<evidence type="ECO:0000256" key="4">
    <source>
        <dbReference type="ARBA" id="ARBA00006206"/>
    </source>
</evidence>
<dbReference type="EMBL" id="MBTF01000023">
    <property type="protein sequence ID" value="OOQ58752.1"/>
    <property type="molecule type" value="Genomic_DNA"/>
</dbReference>
<feature type="active site" description="Proton donor" evidence="12">
    <location>
        <position position="180"/>
    </location>
</feature>
<dbReference type="InterPro" id="IPR014718">
    <property type="entry name" value="GH-type_carb-bd"/>
</dbReference>
<feature type="binding site" evidence="13">
    <location>
        <begin position="180"/>
        <end position="182"/>
    </location>
    <ligand>
        <name>beta-D-galactose</name>
        <dbReference type="ChEBI" id="CHEBI:27667"/>
    </ligand>
</feature>
<evidence type="ECO:0000256" key="5">
    <source>
        <dbReference type="ARBA" id="ARBA00011245"/>
    </source>
</evidence>
<comment type="similarity">
    <text evidence="4 11">Belongs to the aldose epimerase family.</text>
</comment>
<dbReference type="SUPFAM" id="SSF74650">
    <property type="entry name" value="Galactose mutarotase-like"/>
    <property type="match status" value="1"/>
</dbReference>
<comment type="cofactor">
    <cofactor evidence="2">
        <name>Ca(2+)</name>
        <dbReference type="ChEBI" id="CHEBI:29108"/>
    </cofactor>
</comment>
<dbReference type="RefSeq" id="WP_078349458.1">
    <property type="nucleotide sequence ID" value="NZ_MBTF01000023.1"/>
</dbReference>
<protein>
    <recommendedName>
        <fullName evidence="7 11">Aldose 1-epimerase</fullName>
        <ecNumber evidence="6 11">5.1.3.3</ecNumber>
    </recommendedName>
</protein>
<dbReference type="PIRSF" id="PIRSF005096">
    <property type="entry name" value="GALM"/>
    <property type="match status" value="1"/>
</dbReference>
<dbReference type="Pfam" id="PF01263">
    <property type="entry name" value="Aldose_epim"/>
    <property type="match status" value="1"/>
</dbReference>
<keyword evidence="10 11" id="KW-0119">Carbohydrate metabolism</keyword>
<dbReference type="STRING" id="1792845.BC343_08830"/>
<evidence type="ECO:0000256" key="8">
    <source>
        <dbReference type="ARBA" id="ARBA00022837"/>
    </source>
</evidence>
<reference evidence="14 15" key="1">
    <citation type="submission" date="2016-07" db="EMBL/GenBank/DDBJ databases">
        <title>Genomic analysis of zinc-resistant bacterium Mucilaginibacter pedocola TBZ30.</title>
        <authorList>
            <person name="Huang J."/>
            <person name="Tang J."/>
        </authorList>
    </citation>
    <scope>NUCLEOTIDE SEQUENCE [LARGE SCALE GENOMIC DNA]</scope>
    <source>
        <strain evidence="14 15">TBZ30</strain>
    </source>
</reference>
<evidence type="ECO:0000256" key="7">
    <source>
        <dbReference type="ARBA" id="ARBA00014165"/>
    </source>
</evidence>
<evidence type="ECO:0000256" key="10">
    <source>
        <dbReference type="ARBA" id="ARBA00023277"/>
    </source>
</evidence>
<comment type="subunit">
    <text evidence="5">Monomer.</text>
</comment>
<dbReference type="NCBIfam" id="NF008277">
    <property type="entry name" value="PRK11055.1"/>
    <property type="match status" value="1"/>
</dbReference>
<evidence type="ECO:0000256" key="3">
    <source>
        <dbReference type="ARBA" id="ARBA00005028"/>
    </source>
</evidence>
<dbReference type="EC" id="5.1.3.3" evidence="6 11"/>
<dbReference type="PANTHER" id="PTHR10091">
    <property type="entry name" value="ALDOSE-1-EPIMERASE"/>
    <property type="match status" value="1"/>
</dbReference>
<keyword evidence="9 11" id="KW-0413">Isomerase</keyword>
<dbReference type="PANTHER" id="PTHR10091:SF0">
    <property type="entry name" value="GALACTOSE MUTAROTASE"/>
    <property type="match status" value="1"/>
</dbReference>
<comment type="caution">
    <text evidence="14">The sequence shown here is derived from an EMBL/GenBank/DDBJ whole genome shotgun (WGS) entry which is preliminary data.</text>
</comment>
<dbReference type="GO" id="GO:0033499">
    <property type="term" value="P:galactose catabolic process via UDP-galactose, Leloir pathway"/>
    <property type="evidence" value="ECO:0007669"/>
    <property type="project" value="TreeGrafter"/>
</dbReference>
<dbReference type="CDD" id="cd09019">
    <property type="entry name" value="galactose_mutarotase_like"/>
    <property type="match status" value="1"/>
</dbReference>
<keyword evidence="8" id="KW-0106">Calcium</keyword>
<evidence type="ECO:0000256" key="2">
    <source>
        <dbReference type="ARBA" id="ARBA00001913"/>
    </source>
</evidence>
<evidence type="ECO:0000256" key="1">
    <source>
        <dbReference type="ARBA" id="ARBA00001614"/>
    </source>
</evidence>